<dbReference type="PANTHER" id="PTHR33393:SF11">
    <property type="entry name" value="POLYGLUTAMINE SYNTHESIS ACCESSORY PROTEIN RV0574C-RELATED"/>
    <property type="match status" value="1"/>
</dbReference>
<evidence type="ECO:0000313" key="3">
    <source>
        <dbReference type="EMBL" id="WOJ89719.1"/>
    </source>
</evidence>
<feature type="domain" description="Capsule synthesis protein CapA" evidence="2">
    <location>
        <begin position="19"/>
        <end position="300"/>
    </location>
</feature>
<dbReference type="RefSeq" id="WP_407339163.1">
    <property type="nucleotide sequence ID" value="NZ_CP136862.1"/>
</dbReference>
<evidence type="ECO:0000259" key="2">
    <source>
        <dbReference type="SMART" id="SM00854"/>
    </source>
</evidence>
<dbReference type="InterPro" id="IPR029052">
    <property type="entry name" value="Metallo-depent_PP-like"/>
</dbReference>
<dbReference type="PANTHER" id="PTHR33393">
    <property type="entry name" value="POLYGLUTAMINE SYNTHESIS ACCESSORY PROTEIN RV0574C-RELATED"/>
    <property type="match status" value="1"/>
</dbReference>
<accession>A0ABZ0HTJ3</accession>
<dbReference type="InterPro" id="IPR052169">
    <property type="entry name" value="CW_Biosynth-Accessory"/>
</dbReference>
<proteinExistence type="inferred from homology"/>
<dbReference type="InterPro" id="IPR019079">
    <property type="entry name" value="Capsule_synth_CapA"/>
</dbReference>
<keyword evidence="4" id="KW-1185">Reference proteome</keyword>
<dbReference type="CDD" id="cd07381">
    <property type="entry name" value="MPP_CapA"/>
    <property type="match status" value="1"/>
</dbReference>
<dbReference type="SUPFAM" id="SSF56300">
    <property type="entry name" value="Metallo-dependent phosphatases"/>
    <property type="match status" value="1"/>
</dbReference>
<sequence>MSFSALSIPDRPAASPIIRVFLCGDVMTGRGVDQILPHPCDPCLHEGYIRSAKDYVRLAEQASGPIPAPAHASYIWGAALDEWRRAPPDARIVNLETSITHSDAYVEKGINYRMSPENAERLLAARLDCCVLGNNHVLDWGRAGLLETLDVLERLGIKTAGAGRDLAQASAPAVIEIADKGRVLVFSFASPTSGVPWEWAATKQAAGVNLLPDFTDESVARIAKLMASVRRPGDVVIASIHWGPNWGYEIPQEQRRFARALIDRAHVSIVHGHSSHHAKAIEIYKDRLILYGCGDFLNDYEGIRGYEEFRGDLAVMYLASFEPSTERLAALELIPLQIRRFQLVPASSADVEWMRRILDRESSALNVSVNLAHDGRLTLRRRDVVN</sequence>
<dbReference type="Pfam" id="PF09587">
    <property type="entry name" value="PGA_cap"/>
    <property type="match status" value="1"/>
</dbReference>
<comment type="similarity">
    <text evidence="1">Belongs to the CapA family.</text>
</comment>
<dbReference type="Gene3D" id="3.60.21.10">
    <property type="match status" value="1"/>
</dbReference>
<name>A0ABZ0HTJ3_9HYPH</name>
<dbReference type="SMART" id="SM00854">
    <property type="entry name" value="PGA_cap"/>
    <property type="match status" value="1"/>
</dbReference>
<evidence type="ECO:0000313" key="4">
    <source>
        <dbReference type="Proteomes" id="UP001626536"/>
    </source>
</evidence>
<protein>
    <submittedName>
        <fullName evidence="3">CapA family protein</fullName>
        <ecNumber evidence="3">3.1.-.-</ecNumber>
    </submittedName>
</protein>
<dbReference type="EMBL" id="CP136862">
    <property type="protein sequence ID" value="WOJ89719.1"/>
    <property type="molecule type" value="Genomic_DNA"/>
</dbReference>
<dbReference type="Proteomes" id="UP001626536">
    <property type="component" value="Chromosome"/>
</dbReference>
<dbReference type="EC" id="3.1.-.-" evidence="3"/>
<keyword evidence="3" id="KW-0378">Hydrolase</keyword>
<reference evidence="3 4" key="1">
    <citation type="submission" date="2023-10" db="EMBL/GenBank/DDBJ databases">
        <title>Novel methanotroph of the genus Methylocapsa from a subarctic wetland.</title>
        <authorList>
            <person name="Belova S.E."/>
            <person name="Oshkin I.Y."/>
            <person name="Miroshnikov K."/>
            <person name="Dedysh S.N."/>
        </authorList>
    </citation>
    <scope>NUCLEOTIDE SEQUENCE [LARGE SCALE GENOMIC DNA]</scope>
    <source>
        <strain evidence="3 4">RX1</strain>
    </source>
</reference>
<evidence type="ECO:0000256" key="1">
    <source>
        <dbReference type="ARBA" id="ARBA00005662"/>
    </source>
</evidence>
<dbReference type="GO" id="GO:0016787">
    <property type="term" value="F:hydrolase activity"/>
    <property type="evidence" value="ECO:0007669"/>
    <property type="project" value="UniProtKB-KW"/>
</dbReference>
<organism evidence="3 4">
    <name type="scientific">Methylocapsa polymorpha</name>
    <dbReference type="NCBI Taxonomy" id="3080828"/>
    <lineage>
        <taxon>Bacteria</taxon>
        <taxon>Pseudomonadati</taxon>
        <taxon>Pseudomonadota</taxon>
        <taxon>Alphaproteobacteria</taxon>
        <taxon>Hyphomicrobiales</taxon>
        <taxon>Beijerinckiaceae</taxon>
        <taxon>Methylocapsa</taxon>
    </lineage>
</organism>
<gene>
    <name evidence="3" type="ORF">RZS28_18385</name>
</gene>